<dbReference type="AlphaFoldDB" id="E4Z5Y2"/>
<feature type="domain" description="Protein kinase" evidence="1">
    <location>
        <begin position="1"/>
        <end position="171"/>
    </location>
</feature>
<evidence type="ECO:0000259" key="1">
    <source>
        <dbReference type="PROSITE" id="PS50011"/>
    </source>
</evidence>
<dbReference type="GO" id="GO:0005634">
    <property type="term" value="C:nucleus"/>
    <property type="evidence" value="ECO:0007669"/>
    <property type="project" value="TreeGrafter"/>
</dbReference>
<dbReference type="GO" id="GO:0004674">
    <property type="term" value="F:protein serine/threonine kinase activity"/>
    <property type="evidence" value="ECO:0007669"/>
    <property type="project" value="TreeGrafter"/>
</dbReference>
<organism evidence="2">
    <name type="scientific">Oikopleura dioica</name>
    <name type="common">Tunicate</name>
    <dbReference type="NCBI Taxonomy" id="34765"/>
    <lineage>
        <taxon>Eukaryota</taxon>
        <taxon>Metazoa</taxon>
        <taxon>Chordata</taxon>
        <taxon>Tunicata</taxon>
        <taxon>Appendicularia</taxon>
        <taxon>Copelata</taxon>
        <taxon>Oikopleuridae</taxon>
        <taxon>Oikopleura</taxon>
    </lineage>
</organism>
<dbReference type="SUPFAM" id="SSF56112">
    <property type="entry name" value="Protein kinase-like (PK-like)"/>
    <property type="match status" value="1"/>
</dbReference>
<dbReference type="PROSITE" id="PS50011">
    <property type="entry name" value="PROTEIN_KINASE_DOM"/>
    <property type="match status" value="1"/>
</dbReference>
<sequence length="171" mass="19998">MAVRVQIFDPILFTKKLGADQIKFKTHLIFDFETAIDYKIGKDEKNNEDFVVPIHENVIRHYVNVELYDSGEMNEEDCLGWITIMEKCESNLREKLKKDELDLKKRKKIARGIQSGLKYLEKIGIKHKDRKLANYLLIGDVVKICDFGLVWESSGRKSYRNLGIYKKGEKI</sequence>
<dbReference type="PANTHER" id="PTHR44167">
    <property type="entry name" value="OVARIAN-SPECIFIC SERINE/THREONINE-PROTEIN KINASE LOK-RELATED"/>
    <property type="match status" value="1"/>
</dbReference>
<dbReference type="Pfam" id="PF00069">
    <property type="entry name" value="Pkinase"/>
    <property type="match status" value="1"/>
</dbReference>
<name>E4Z5Y2_OIKDI</name>
<dbReference type="Proteomes" id="UP000011014">
    <property type="component" value="Unassembled WGS sequence"/>
</dbReference>
<accession>E4Z5Y2</accession>
<dbReference type="Gene3D" id="1.10.510.10">
    <property type="entry name" value="Transferase(Phosphotransferase) domain 1"/>
    <property type="match status" value="1"/>
</dbReference>
<dbReference type="InterPro" id="IPR000719">
    <property type="entry name" value="Prot_kinase_dom"/>
</dbReference>
<dbReference type="InterPro" id="IPR011009">
    <property type="entry name" value="Kinase-like_dom_sf"/>
</dbReference>
<dbReference type="PANTHER" id="PTHR44167:SF24">
    <property type="entry name" value="SERINE_THREONINE-PROTEIN KINASE CHK2"/>
    <property type="match status" value="1"/>
</dbReference>
<proteinExistence type="predicted"/>
<protein>
    <recommendedName>
        <fullName evidence="1">Protein kinase domain-containing protein</fullName>
    </recommendedName>
</protein>
<dbReference type="GO" id="GO:0005737">
    <property type="term" value="C:cytoplasm"/>
    <property type="evidence" value="ECO:0007669"/>
    <property type="project" value="TreeGrafter"/>
</dbReference>
<evidence type="ECO:0000313" key="2">
    <source>
        <dbReference type="EMBL" id="CBY43110.1"/>
    </source>
</evidence>
<dbReference type="GO" id="GO:0005524">
    <property type="term" value="F:ATP binding"/>
    <property type="evidence" value="ECO:0007669"/>
    <property type="project" value="InterPro"/>
</dbReference>
<dbReference type="EMBL" id="FN657851">
    <property type="protein sequence ID" value="CBY43110.1"/>
    <property type="molecule type" value="Genomic_DNA"/>
</dbReference>
<gene>
    <name evidence="2" type="ORF">GSOID_T00027682001</name>
</gene>
<reference evidence="2" key="1">
    <citation type="journal article" date="2010" name="Science">
        <title>Plasticity of animal genome architecture unmasked by rapid evolution of a pelagic tunicate.</title>
        <authorList>
            <person name="Denoeud F."/>
            <person name="Henriet S."/>
            <person name="Mungpakdee S."/>
            <person name="Aury J.M."/>
            <person name="Da Silva C."/>
            <person name="Brinkmann H."/>
            <person name="Mikhaleva J."/>
            <person name="Olsen L.C."/>
            <person name="Jubin C."/>
            <person name="Canestro C."/>
            <person name="Bouquet J.M."/>
            <person name="Danks G."/>
            <person name="Poulain J."/>
            <person name="Campsteijn C."/>
            <person name="Adamski M."/>
            <person name="Cross I."/>
            <person name="Yadetie F."/>
            <person name="Muffato M."/>
            <person name="Louis A."/>
            <person name="Butcher S."/>
            <person name="Tsagkogeorga G."/>
            <person name="Konrad A."/>
            <person name="Singh S."/>
            <person name="Jensen M.F."/>
            <person name="Cong E.H."/>
            <person name="Eikeseth-Otteraa H."/>
            <person name="Noel B."/>
            <person name="Anthouard V."/>
            <person name="Porcel B.M."/>
            <person name="Kachouri-Lafond R."/>
            <person name="Nishino A."/>
            <person name="Ugolini M."/>
            <person name="Chourrout P."/>
            <person name="Nishida H."/>
            <person name="Aasland R."/>
            <person name="Huzurbazar S."/>
            <person name="Westhof E."/>
            <person name="Delsuc F."/>
            <person name="Lehrach H."/>
            <person name="Reinhardt R."/>
            <person name="Weissenbach J."/>
            <person name="Roy S.W."/>
            <person name="Artiguenave F."/>
            <person name="Postlethwait J.H."/>
            <person name="Manak J.R."/>
            <person name="Thompson E.M."/>
            <person name="Jaillon O."/>
            <person name="Du Pasquier L."/>
            <person name="Boudinot P."/>
            <person name="Liberles D.A."/>
            <person name="Volff J.N."/>
            <person name="Philippe H."/>
            <person name="Lenhard B."/>
            <person name="Roest Crollius H."/>
            <person name="Wincker P."/>
            <person name="Chourrout D."/>
        </authorList>
    </citation>
    <scope>NUCLEOTIDE SEQUENCE [LARGE SCALE GENOMIC DNA]</scope>
</reference>
<dbReference type="GO" id="GO:0044773">
    <property type="term" value="P:mitotic DNA damage checkpoint signaling"/>
    <property type="evidence" value="ECO:0007669"/>
    <property type="project" value="TreeGrafter"/>
</dbReference>